<reference evidence="5" key="1">
    <citation type="journal article" date="2019" name="Int. J. Syst. Evol. Microbiol.">
        <title>The Global Catalogue of Microorganisms (GCM) 10K type strain sequencing project: providing services to taxonomists for standard genome sequencing and annotation.</title>
        <authorList>
            <consortium name="The Broad Institute Genomics Platform"/>
            <consortium name="The Broad Institute Genome Sequencing Center for Infectious Disease"/>
            <person name="Wu L."/>
            <person name="Ma J."/>
        </authorList>
    </citation>
    <scope>NUCLEOTIDE SEQUENCE [LARGE SCALE GENOMIC DNA]</scope>
    <source>
        <strain evidence="5">Q85</strain>
    </source>
</reference>
<dbReference type="InterPro" id="IPR012340">
    <property type="entry name" value="NA-bd_OB-fold"/>
</dbReference>
<gene>
    <name evidence="4" type="ORF">ACFSC3_18615</name>
</gene>
<comment type="caution">
    <text evidence="4">The sequence shown here is derived from an EMBL/GenBank/DDBJ whole genome shotgun (WGS) entry which is preliminary data.</text>
</comment>
<sequence length="470" mass="49317">MSQAISAVGCYLPLLRLDRAAAAKALRFSGLGGRASGHRAVAGWDEDPVTLAVEAARGFAPSDRLVFASTSAPFTEREHATLVAAGLGFAETIRTSDVSGSRRCGVGALLDALLSSGDVIVTAGEKRPTRAGQPANLAWADGGAAVTVSAEGPARLIGHASRSHDMLDVYASRDVPTPYAAEERFVRDTAGALIADVTRAACRAAGVQPAQIRHAAVHEPLPGMWRDIARRIGTGATNHAEILFAKAGDLGAAHTLFALSMALAAAAPGDVVLLAGFGSGCDALVLEVTGVVPGAENSVAALDSGMVLTDFVRFLSLSGSLNLDFGVRSEFEQKAQAAVSERHARDAMAFLGGRDEAGNIQFPKTRIPVRPGAKGAESLEDVRLADTSAKVVSVTADRLNFTPDPPFWFGLVQFDGGARILMELTDADADGFAVGDPLTMRFRIKSQDRRRGMRTYFWKGAPAVRPRMEG</sequence>
<dbReference type="Proteomes" id="UP001597283">
    <property type="component" value="Unassembled WGS sequence"/>
</dbReference>
<evidence type="ECO:0000313" key="5">
    <source>
        <dbReference type="Proteomes" id="UP001597283"/>
    </source>
</evidence>
<dbReference type="InterPro" id="IPR013747">
    <property type="entry name" value="ACP_syn_III_C"/>
</dbReference>
<dbReference type="RefSeq" id="WP_380941603.1">
    <property type="nucleotide sequence ID" value="NZ_JBHUFC010000023.1"/>
</dbReference>
<name>A0ABW4NHF9_9SPHN</name>
<feature type="domain" description="Beta-ketoacyl-[acyl-carrier-protein] synthase III C-terminal" evidence="3">
    <location>
        <begin position="202"/>
        <end position="281"/>
    </location>
</feature>
<keyword evidence="1" id="KW-0808">Transferase</keyword>
<dbReference type="Pfam" id="PF01796">
    <property type="entry name" value="OB_ChsH2_C"/>
    <property type="match status" value="1"/>
</dbReference>
<evidence type="ECO:0000259" key="3">
    <source>
        <dbReference type="Pfam" id="PF08541"/>
    </source>
</evidence>
<dbReference type="EMBL" id="JBHUFC010000023">
    <property type="protein sequence ID" value="MFD1789571.1"/>
    <property type="molecule type" value="Genomic_DNA"/>
</dbReference>
<dbReference type="Pfam" id="PF08541">
    <property type="entry name" value="ACP_syn_III_C"/>
    <property type="match status" value="1"/>
</dbReference>
<evidence type="ECO:0000259" key="2">
    <source>
        <dbReference type="Pfam" id="PF01796"/>
    </source>
</evidence>
<feature type="domain" description="ChsH2 C-terminal OB-fold" evidence="2">
    <location>
        <begin position="388"/>
        <end position="443"/>
    </location>
</feature>
<evidence type="ECO:0000313" key="4">
    <source>
        <dbReference type="EMBL" id="MFD1789571.1"/>
    </source>
</evidence>
<proteinExistence type="predicted"/>
<dbReference type="SUPFAM" id="SSF53901">
    <property type="entry name" value="Thiolase-like"/>
    <property type="match status" value="2"/>
</dbReference>
<dbReference type="Gene3D" id="3.40.47.10">
    <property type="match status" value="2"/>
</dbReference>
<protein>
    <submittedName>
        <fullName evidence="4">3-oxoacyl-[acyl-carrier-protein] synthase III C-terminal domain-containing protein</fullName>
    </submittedName>
</protein>
<keyword evidence="5" id="KW-1185">Reference proteome</keyword>
<evidence type="ECO:0000256" key="1">
    <source>
        <dbReference type="ARBA" id="ARBA00022679"/>
    </source>
</evidence>
<dbReference type="InterPro" id="IPR016039">
    <property type="entry name" value="Thiolase-like"/>
</dbReference>
<dbReference type="InterPro" id="IPR002878">
    <property type="entry name" value="ChsH2_C"/>
</dbReference>
<accession>A0ABW4NHF9</accession>
<dbReference type="SUPFAM" id="SSF50249">
    <property type="entry name" value="Nucleic acid-binding proteins"/>
    <property type="match status" value="1"/>
</dbReference>
<organism evidence="4 5">
    <name type="scientific">Sphingomonas floccifaciens</name>
    <dbReference type="NCBI Taxonomy" id="1844115"/>
    <lineage>
        <taxon>Bacteria</taxon>
        <taxon>Pseudomonadati</taxon>
        <taxon>Pseudomonadota</taxon>
        <taxon>Alphaproteobacteria</taxon>
        <taxon>Sphingomonadales</taxon>
        <taxon>Sphingomonadaceae</taxon>
        <taxon>Sphingomonas</taxon>
    </lineage>
</organism>